<evidence type="ECO:0000256" key="1">
    <source>
        <dbReference type="ARBA" id="ARBA00003767"/>
    </source>
</evidence>
<evidence type="ECO:0000256" key="2">
    <source>
        <dbReference type="ARBA" id="ARBA00004123"/>
    </source>
</evidence>
<dbReference type="FunFam" id="3.30.160.60:FF:001857">
    <property type="entry name" value="Uncharacterized protein"/>
    <property type="match status" value="1"/>
</dbReference>
<evidence type="ECO:0000256" key="12">
    <source>
        <dbReference type="PROSITE-ProRule" id="PRU00042"/>
    </source>
</evidence>
<dbReference type="InterPro" id="IPR050758">
    <property type="entry name" value="Znf_C2H2-type"/>
</dbReference>
<reference evidence="14" key="2">
    <citation type="submission" date="2025-09" db="UniProtKB">
        <authorList>
            <consortium name="Ensembl"/>
        </authorList>
    </citation>
    <scope>IDENTIFICATION</scope>
</reference>
<evidence type="ECO:0000256" key="9">
    <source>
        <dbReference type="ARBA" id="ARBA00023125"/>
    </source>
</evidence>
<keyword evidence="8" id="KW-0805">Transcription regulation</keyword>
<dbReference type="Gene3D" id="3.30.160.60">
    <property type="entry name" value="Classic Zinc Finger"/>
    <property type="match status" value="5"/>
</dbReference>
<feature type="domain" description="C2H2-type" evidence="13">
    <location>
        <begin position="205"/>
        <end position="232"/>
    </location>
</feature>
<dbReference type="GO" id="GO:0008270">
    <property type="term" value="F:zinc ion binding"/>
    <property type="evidence" value="ECO:0007669"/>
    <property type="project" value="UniProtKB-KW"/>
</dbReference>
<protein>
    <recommendedName>
        <fullName evidence="13">C2H2-type domain-containing protein</fullName>
    </recommendedName>
</protein>
<feature type="domain" description="C2H2-type" evidence="13">
    <location>
        <begin position="149"/>
        <end position="176"/>
    </location>
</feature>
<dbReference type="PANTHER" id="PTHR23234:SF10">
    <property type="entry name" value="RIKEN CDNA 6720489N17 GENE-RELATED"/>
    <property type="match status" value="1"/>
</dbReference>
<evidence type="ECO:0000256" key="5">
    <source>
        <dbReference type="ARBA" id="ARBA00022737"/>
    </source>
</evidence>
<evidence type="ECO:0000313" key="15">
    <source>
        <dbReference type="Proteomes" id="UP000694569"/>
    </source>
</evidence>
<dbReference type="FunFam" id="3.30.160.60:FF:000100">
    <property type="entry name" value="Zinc finger 45-like"/>
    <property type="match status" value="2"/>
</dbReference>
<dbReference type="AlphaFoldDB" id="A0A8C5QQJ0"/>
<dbReference type="GO" id="GO:0005634">
    <property type="term" value="C:nucleus"/>
    <property type="evidence" value="ECO:0007669"/>
    <property type="project" value="UniProtKB-SubCell"/>
</dbReference>
<keyword evidence="6 12" id="KW-0863">Zinc-finger</keyword>
<name>A0A8C5QQJ0_9ANUR</name>
<evidence type="ECO:0000313" key="14">
    <source>
        <dbReference type="Ensembl" id="ENSLLEP00000041109.1"/>
    </source>
</evidence>
<reference evidence="14" key="1">
    <citation type="submission" date="2025-08" db="UniProtKB">
        <authorList>
            <consortium name="Ensembl"/>
        </authorList>
    </citation>
    <scope>IDENTIFICATION</scope>
</reference>
<evidence type="ECO:0000259" key="13">
    <source>
        <dbReference type="PROSITE" id="PS50157"/>
    </source>
</evidence>
<evidence type="ECO:0000256" key="6">
    <source>
        <dbReference type="ARBA" id="ARBA00022771"/>
    </source>
</evidence>
<proteinExistence type="inferred from homology"/>
<evidence type="ECO:0000256" key="11">
    <source>
        <dbReference type="ARBA" id="ARBA00023242"/>
    </source>
</evidence>
<dbReference type="SUPFAM" id="SSF57667">
    <property type="entry name" value="beta-beta-alpha zinc fingers"/>
    <property type="match status" value="3"/>
</dbReference>
<evidence type="ECO:0000256" key="3">
    <source>
        <dbReference type="ARBA" id="ARBA00006991"/>
    </source>
</evidence>
<dbReference type="FunFam" id="3.30.160.60:FF:000966">
    <property type="entry name" value="ZFP90 zinc finger protein"/>
    <property type="match status" value="1"/>
</dbReference>
<comment type="subcellular location">
    <subcellularLocation>
        <location evidence="2">Nucleus</location>
    </subcellularLocation>
</comment>
<dbReference type="OrthoDB" id="3437960at2759"/>
<keyword evidence="5" id="KW-0677">Repeat</keyword>
<evidence type="ECO:0000256" key="10">
    <source>
        <dbReference type="ARBA" id="ARBA00023163"/>
    </source>
</evidence>
<dbReference type="FunFam" id="3.30.160.60:FF:000012">
    <property type="entry name" value="RB-associated KRAB zinc finger protein-like"/>
    <property type="match status" value="1"/>
</dbReference>
<evidence type="ECO:0000256" key="4">
    <source>
        <dbReference type="ARBA" id="ARBA00022723"/>
    </source>
</evidence>
<dbReference type="Proteomes" id="UP000694569">
    <property type="component" value="Unplaced"/>
</dbReference>
<feature type="domain" description="C2H2-type" evidence="13">
    <location>
        <begin position="177"/>
        <end position="204"/>
    </location>
</feature>
<evidence type="ECO:0000256" key="7">
    <source>
        <dbReference type="ARBA" id="ARBA00022833"/>
    </source>
</evidence>
<comment type="function">
    <text evidence="1">May be involved in transcriptional regulation.</text>
</comment>
<dbReference type="SMART" id="SM00355">
    <property type="entry name" value="ZnF_C2H2"/>
    <property type="match status" value="3"/>
</dbReference>
<comment type="similarity">
    <text evidence="3">Belongs to the krueppel C2H2-type zinc-finger protein family.</text>
</comment>
<accession>A0A8C5QQJ0</accession>
<dbReference type="PROSITE" id="PS00028">
    <property type="entry name" value="ZINC_FINGER_C2H2_1"/>
    <property type="match status" value="2"/>
</dbReference>
<dbReference type="PROSITE" id="PS50157">
    <property type="entry name" value="ZINC_FINGER_C2H2_2"/>
    <property type="match status" value="3"/>
</dbReference>
<keyword evidence="4" id="KW-0479">Metal-binding</keyword>
<keyword evidence="9" id="KW-0238">DNA-binding</keyword>
<sequence>TPKSSTPFFLSGLHWDIRVPAGERLVEIYGTELRKLLYPPQEYRKSPKMSSGIAFKEPVPYVEENIMKSLPEEQEEIMINDEALHSSKNPKEADNPGLSSRTFLCPDRMKCLSTNGSLGKPRRVHVGEKPFACSECEKCFRTKGHLTPFACSECDIFFRTKGNLTVHERIYTGEKRFACSECEKCFRAKGELTKHERIHTGEKPFVCSECERCCKSKRDLTVHERVHTGEKPFACSECGKGFGRKRDSDQLFLVFCCFFKNGK</sequence>
<dbReference type="GeneTree" id="ENSGT01150000286918"/>
<keyword evidence="15" id="KW-1185">Reference proteome</keyword>
<evidence type="ECO:0000256" key="8">
    <source>
        <dbReference type="ARBA" id="ARBA00023015"/>
    </source>
</evidence>
<dbReference type="Pfam" id="PF00096">
    <property type="entry name" value="zf-C2H2"/>
    <property type="match status" value="3"/>
</dbReference>
<dbReference type="PANTHER" id="PTHR23234">
    <property type="entry name" value="ZNF44 PROTEIN"/>
    <property type="match status" value="1"/>
</dbReference>
<organism evidence="14 15">
    <name type="scientific">Leptobrachium leishanense</name>
    <name type="common">Leishan spiny toad</name>
    <dbReference type="NCBI Taxonomy" id="445787"/>
    <lineage>
        <taxon>Eukaryota</taxon>
        <taxon>Metazoa</taxon>
        <taxon>Chordata</taxon>
        <taxon>Craniata</taxon>
        <taxon>Vertebrata</taxon>
        <taxon>Euteleostomi</taxon>
        <taxon>Amphibia</taxon>
        <taxon>Batrachia</taxon>
        <taxon>Anura</taxon>
        <taxon>Pelobatoidea</taxon>
        <taxon>Megophryidae</taxon>
        <taxon>Leptobrachium</taxon>
    </lineage>
</organism>
<keyword evidence="7" id="KW-0862">Zinc</keyword>
<dbReference type="InterPro" id="IPR036236">
    <property type="entry name" value="Znf_C2H2_sf"/>
</dbReference>
<dbReference type="GO" id="GO:0003677">
    <property type="term" value="F:DNA binding"/>
    <property type="evidence" value="ECO:0007669"/>
    <property type="project" value="UniProtKB-KW"/>
</dbReference>
<keyword evidence="10" id="KW-0804">Transcription</keyword>
<keyword evidence="11" id="KW-0539">Nucleus</keyword>
<dbReference type="InterPro" id="IPR013087">
    <property type="entry name" value="Znf_C2H2_type"/>
</dbReference>
<dbReference type="Ensembl" id="ENSLLET00000042765.1">
    <property type="protein sequence ID" value="ENSLLEP00000041109.1"/>
    <property type="gene ID" value="ENSLLEG00000026142.1"/>
</dbReference>